<sequence>MGSVLVIAWILPFPDVTSHSMTGRCSLEDDLTCGPIIDDAVFHPVSRFQHFGLFRRGRGALPEGFVAAEILASNLEKTWLSLHIQETTATILTTALTSKKARVGQL</sequence>
<dbReference type="EMBL" id="CP126656">
    <property type="protein sequence ID" value="WJZ95043.1"/>
    <property type="molecule type" value="Genomic_DNA"/>
</dbReference>
<keyword evidence="3" id="KW-1185">Reference proteome</keyword>
<gene>
    <name evidence="2" type="ORF">VitviT2T_013839</name>
</gene>
<reference evidence="2 3" key="1">
    <citation type="journal article" date="2023" name="Hortic Res">
        <title>The complete reference genome for grapevine (Vitis vinifera L.) genetics and breeding.</title>
        <authorList>
            <person name="Shi X."/>
            <person name="Cao S."/>
            <person name="Wang X."/>
            <person name="Huang S."/>
            <person name="Wang Y."/>
            <person name="Liu Z."/>
            <person name="Liu W."/>
            <person name="Leng X."/>
            <person name="Peng Y."/>
            <person name="Wang N."/>
            <person name="Wang Y."/>
            <person name="Ma Z."/>
            <person name="Xu X."/>
            <person name="Zhang F."/>
            <person name="Xue H."/>
            <person name="Zhong H."/>
            <person name="Wang Y."/>
            <person name="Zhang K."/>
            <person name="Velt A."/>
            <person name="Avia K."/>
            <person name="Holtgrawe D."/>
            <person name="Grimplet J."/>
            <person name="Matus J.T."/>
            <person name="Ware D."/>
            <person name="Wu X."/>
            <person name="Wang H."/>
            <person name="Liu C."/>
            <person name="Fang Y."/>
            <person name="Rustenholz C."/>
            <person name="Cheng Z."/>
            <person name="Xiao H."/>
            <person name="Zhou Y."/>
        </authorList>
    </citation>
    <scope>NUCLEOTIDE SEQUENCE [LARGE SCALE GENOMIC DNA]</scope>
    <source>
        <strain evidence="3">cv. Pinot noir / PN40024</strain>
        <tissue evidence="2">Leaf</tissue>
    </source>
</reference>
<feature type="signal peptide" evidence="1">
    <location>
        <begin position="1"/>
        <end position="18"/>
    </location>
</feature>
<proteinExistence type="predicted"/>
<evidence type="ECO:0000256" key="1">
    <source>
        <dbReference type="SAM" id="SignalP"/>
    </source>
</evidence>
<protein>
    <recommendedName>
        <fullName evidence="4">Secreted protein</fullName>
    </recommendedName>
</protein>
<name>A0ABY9CI01_VITVI</name>
<dbReference type="PANTHER" id="PTHR47770:SF1">
    <property type="entry name" value="PLANT UBX DOMAIN-CONTAINING PROTEIN 11"/>
    <property type="match status" value="1"/>
</dbReference>
<keyword evidence="1" id="KW-0732">Signal</keyword>
<evidence type="ECO:0000313" key="3">
    <source>
        <dbReference type="Proteomes" id="UP001227230"/>
    </source>
</evidence>
<feature type="chain" id="PRO_5045898276" description="Secreted protein" evidence="1">
    <location>
        <begin position="19"/>
        <end position="106"/>
    </location>
</feature>
<evidence type="ECO:0008006" key="4">
    <source>
        <dbReference type="Google" id="ProtNLM"/>
    </source>
</evidence>
<evidence type="ECO:0000313" key="2">
    <source>
        <dbReference type="EMBL" id="WJZ95043.1"/>
    </source>
</evidence>
<dbReference type="Proteomes" id="UP001227230">
    <property type="component" value="Chromosome 9"/>
</dbReference>
<accession>A0ABY9CI01</accession>
<dbReference type="PANTHER" id="PTHR47770">
    <property type="entry name" value="PLANT UBX DOMAIN-CONTAINING PROTEIN 11"/>
    <property type="match status" value="1"/>
</dbReference>
<organism evidence="2 3">
    <name type="scientific">Vitis vinifera</name>
    <name type="common">Grape</name>
    <dbReference type="NCBI Taxonomy" id="29760"/>
    <lineage>
        <taxon>Eukaryota</taxon>
        <taxon>Viridiplantae</taxon>
        <taxon>Streptophyta</taxon>
        <taxon>Embryophyta</taxon>
        <taxon>Tracheophyta</taxon>
        <taxon>Spermatophyta</taxon>
        <taxon>Magnoliopsida</taxon>
        <taxon>eudicotyledons</taxon>
        <taxon>Gunneridae</taxon>
        <taxon>Pentapetalae</taxon>
        <taxon>rosids</taxon>
        <taxon>Vitales</taxon>
        <taxon>Vitaceae</taxon>
        <taxon>Viteae</taxon>
        <taxon>Vitis</taxon>
    </lineage>
</organism>